<comment type="caution">
    <text evidence="3">The sequence shown here is derived from an EMBL/GenBank/DDBJ whole genome shotgun (WGS) entry which is preliminary data.</text>
</comment>
<feature type="chain" id="PRO_5042009855" description="SEA domain-containing protein" evidence="1">
    <location>
        <begin position="41"/>
        <end position="149"/>
    </location>
</feature>
<sequence>MVAQSGGLSRQLKMTSSGGHVTSNCLLLLLVSVVVAAAKAETEDVATTESNNIMAASQTRVVIQHASQALVNLNFRLTSETYSQDLADKTSIAYASLKAEVVNTLADVLGGQLKDLLHRYRRELRVSYLDLYVHVDLVFQVGGNAFESL</sequence>
<dbReference type="InterPro" id="IPR000082">
    <property type="entry name" value="SEA_dom"/>
</dbReference>
<evidence type="ECO:0000313" key="3">
    <source>
        <dbReference type="EMBL" id="KAK2167518.1"/>
    </source>
</evidence>
<keyword evidence="1" id="KW-0732">Signal</keyword>
<proteinExistence type="predicted"/>
<dbReference type="AlphaFoldDB" id="A0AAD9KBP7"/>
<dbReference type="SUPFAM" id="SSF82671">
    <property type="entry name" value="SEA domain"/>
    <property type="match status" value="1"/>
</dbReference>
<dbReference type="Proteomes" id="UP001209878">
    <property type="component" value="Unassembled WGS sequence"/>
</dbReference>
<evidence type="ECO:0000313" key="4">
    <source>
        <dbReference type="Proteomes" id="UP001209878"/>
    </source>
</evidence>
<keyword evidence="4" id="KW-1185">Reference proteome</keyword>
<evidence type="ECO:0000256" key="1">
    <source>
        <dbReference type="SAM" id="SignalP"/>
    </source>
</evidence>
<feature type="signal peptide" evidence="1">
    <location>
        <begin position="1"/>
        <end position="40"/>
    </location>
</feature>
<protein>
    <recommendedName>
        <fullName evidence="2">SEA domain-containing protein</fullName>
    </recommendedName>
</protein>
<dbReference type="InterPro" id="IPR036364">
    <property type="entry name" value="SEA_dom_sf"/>
</dbReference>
<name>A0AAD9KBP7_RIDPI</name>
<feature type="domain" description="SEA" evidence="2">
    <location>
        <begin position="71"/>
        <end position="142"/>
    </location>
</feature>
<reference evidence="3" key="1">
    <citation type="journal article" date="2023" name="Mol. Biol. Evol.">
        <title>Third-Generation Sequencing Reveals the Adaptive Role of the Epigenome in Three Deep-Sea Polychaetes.</title>
        <authorList>
            <person name="Perez M."/>
            <person name="Aroh O."/>
            <person name="Sun Y."/>
            <person name="Lan Y."/>
            <person name="Juniper S.K."/>
            <person name="Young C.R."/>
            <person name="Angers B."/>
            <person name="Qian P.Y."/>
        </authorList>
    </citation>
    <scope>NUCLEOTIDE SEQUENCE</scope>
    <source>
        <strain evidence="3">R07B-5</strain>
    </source>
</reference>
<evidence type="ECO:0000259" key="2">
    <source>
        <dbReference type="Pfam" id="PF01390"/>
    </source>
</evidence>
<organism evidence="3 4">
    <name type="scientific">Ridgeia piscesae</name>
    <name type="common">Tubeworm</name>
    <dbReference type="NCBI Taxonomy" id="27915"/>
    <lineage>
        <taxon>Eukaryota</taxon>
        <taxon>Metazoa</taxon>
        <taxon>Spiralia</taxon>
        <taxon>Lophotrochozoa</taxon>
        <taxon>Annelida</taxon>
        <taxon>Polychaeta</taxon>
        <taxon>Sedentaria</taxon>
        <taxon>Canalipalpata</taxon>
        <taxon>Sabellida</taxon>
        <taxon>Siboglinidae</taxon>
        <taxon>Ridgeia</taxon>
    </lineage>
</organism>
<accession>A0AAD9KBP7</accession>
<gene>
    <name evidence="3" type="ORF">NP493_1257g00026</name>
</gene>
<dbReference type="Pfam" id="PF01390">
    <property type="entry name" value="SEA"/>
    <property type="match status" value="1"/>
</dbReference>
<dbReference type="EMBL" id="JAODUO010001271">
    <property type="protein sequence ID" value="KAK2167518.1"/>
    <property type="molecule type" value="Genomic_DNA"/>
</dbReference>